<dbReference type="AlphaFoldDB" id="A0A010REE6"/>
<dbReference type="SMART" id="SM00747">
    <property type="entry name" value="CFEM"/>
    <property type="match status" value="1"/>
</dbReference>
<comment type="caution">
    <text evidence="18">The sequence shown here is derived from an EMBL/GenBank/DDBJ whole genome shotgun (WGS) entry which is preliminary data.</text>
</comment>
<evidence type="ECO:0000256" key="13">
    <source>
        <dbReference type="ARBA" id="ARBA00023180"/>
    </source>
</evidence>
<dbReference type="HOGENOM" id="CLU_063084_4_2_1"/>
<protein>
    <recommendedName>
        <fullName evidence="17">CFEM domain-containing protein</fullName>
    </recommendedName>
</protein>
<evidence type="ECO:0000256" key="1">
    <source>
        <dbReference type="ARBA" id="ARBA00004609"/>
    </source>
</evidence>
<dbReference type="Proteomes" id="UP000020467">
    <property type="component" value="Unassembled WGS sequence"/>
</dbReference>
<evidence type="ECO:0000256" key="14">
    <source>
        <dbReference type="ARBA" id="ARBA00023288"/>
    </source>
</evidence>
<dbReference type="PROSITE" id="PS52012">
    <property type="entry name" value="CFEM"/>
    <property type="match status" value="1"/>
</dbReference>
<proteinExistence type="inferred from homology"/>
<evidence type="ECO:0000256" key="10">
    <source>
        <dbReference type="ARBA" id="ARBA00023004"/>
    </source>
</evidence>
<keyword evidence="11" id="KW-0472">Membrane</keyword>
<dbReference type="Pfam" id="PF05730">
    <property type="entry name" value="CFEM"/>
    <property type="match status" value="1"/>
</dbReference>
<evidence type="ECO:0000256" key="5">
    <source>
        <dbReference type="ARBA" id="ARBA00022525"/>
    </source>
</evidence>
<evidence type="ECO:0000256" key="2">
    <source>
        <dbReference type="ARBA" id="ARBA00004613"/>
    </source>
</evidence>
<dbReference type="InterPro" id="IPR051735">
    <property type="entry name" value="CFEM_domain"/>
</dbReference>
<evidence type="ECO:0000256" key="11">
    <source>
        <dbReference type="ARBA" id="ARBA00023136"/>
    </source>
</evidence>
<evidence type="ECO:0000256" key="7">
    <source>
        <dbReference type="ARBA" id="ARBA00022622"/>
    </source>
</evidence>
<reference evidence="18 19" key="1">
    <citation type="submission" date="2014-02" db="EMBL/GenBank/DDBJ databases">
        <title>The genome sequence of Colletotrichum fioriniae PJ7.</title>
        <authorList>
            <person name="Baroncelli R."/>
            <person name="Thon M.R."/>
        </authorList>
    </citation>
    <scope>NUCLEOTIDE SEQUENCE [LARGE SCALE GENOMIC DNA]</scope>
    <source>
        <strain evidence="18 19">PJ7</strain>
    </source>
</reference>
<evidence type="ECO:0000256" key="6">
    <source>
        <dbReference type="ARBA" id="ARBA00022617"/>
    </source>
</evidence>
<keyword evidence="13" id="KW-0325">Glycoprotein</keyword>
<feature type="domain" description="CFEM" evidence="17">
    <location>
        <begin position="1"/>
        <end position="112"/>
    </location>
</feature>
<evidence type="ECO:0000256" key="15">
    <source>
        <dbReference type="PROSITE-ProRule" id="PRU01356"/>
    </source>
</evidence>
<evidence type="ECO:0000256" key="3">
    <source>
        <dbReference type="ARBA" id="ARBA00010031"/>
    </source>
</evidence>
<evidence type="ECO:0000256" key="8">
    <source>
        <dbReference type="ARBA" id="ARBA00022723"/>
    </source>
</evidence>
<accession>A0A010REE6</accession>
<dbReference type="eggNOG" id="ENOG502SFDE">
    <property type="taxonomic scope" value="Eukaryota"/>
</dbReference>
<evidence type="ECO:0000256" key="12">
    <source>
        <dbReference type="ARBA" id="ARBA00023157"/>
    </source>
</evidence>
<feature type="disulfide bond" evidence="15">
    <location>
        <begin position="43"/>
        <end position="50"/>
    </location>
</feature>
<dbReference type="OrthoDB" id="3767534at2759"/>
<evidence type="ECO:0000256" key="16">
    <source>
        <dbReference type="SAM" id="SignalP"/>
    </source>
</evidence>
<keyword evidence="8 15" id="KW-0479">Metal-binding</keyword>
<keyword evidence="7" id="KW-0336">GPI-anchor</keyword>
<dbReference type="PANTHER" id="PTHR37928:SF2">
    <property type="entry name" value="GPI ANCHORED CFEM DOMAIN PROTEIN (AFU_ORTHOLOGUE AFUA_6G10580)"/>
    <property type="match status" value="1"/>
</dbReference>
<sequence length="158" mass="15173">MKYTIIVSFLAALVAAETIDQLVAEIPTCAVTCIRDGAQSVNCDITDFACSCGKVEQLTAKVVPCLASSGCSSTDQATVLQLASQICAQVAAGGTSSGTASAGSVTAAATSASGTSTSSRSGTATGAAVTTTTSPAAAGRAQIAGWAGAIAAAAAFAL</sequence>
<evidence type="ECO:0000313" key="18">
    <source>
        <dbReference type="EMBL" id="EXF76154.1"/>
    </source>
</evidence>
<comment type="subcellular location">
    <subcellularLocation>
        <location evidence="1">Cell membrane</location>
        <topology evidence="1">Lipid-anchor</topology>
        <topology evidence="1">GPI-anchor</topology>
    </subcellularLocation>
    <subcellularLocation>
        <location evidence="2">Secreted</location>
    </subcellularLocation>
</comment>
<dbReference type="KEGG" id="cfj:CFIO01_03547"/>
<evidence type="ECO:0000313" key="19">
    <source>
        <dbReference type="Proteomes" id="UP000020467"/>
    </source>
</evidence>
<evidence type="ECO:0000256" key="4">
    <source>
        <dbReference type="ARBA" id="ARBA00022475"/>
    </source>
</evidence>
<dbReference type="InterPro" id="IPR008427">
    <property type="entry name" value="Extracellular_membr_CFEM_dom"/>
</dbReference>
<dbReference type="EMBL" id="JARH01000862">
    <property type="protein sequence ID" value="EXF76154.1"/>
    <property type="molecule type" value="Genomic_DNA"/>
</dbReference>
<comment type="caution">
    <text evidence="15">Lacks conserved residue(s) required for the propagation of feature annotation.</text>
</comment>
<evidence type="ECO:0000259" key="17">
    <source>
        <dbReference type="PROSITE" id="PS52012"/>
    </source>
</evidence>
<keyword evidence="6 15" id="KW-0349">Heme</keyword>
<organism evidence="18 19">
    <name type="scientific">Colletotrichum fioriniae PJ7</name>
    <dbReference type="NCBI Taxonomy" id="1445577"/>
    <lineage>
        <taxon>Eukaryota</taxon>
        <taxon>Fungi</taxon>
        <taxon>Dikarya</taxon>
        <taxon>Ascomycota</taxon>
        <taxon>Pezizomycotina</taxon>
        <taxon>Sordariomycetes</taxon>
        <taxon>Hypocreomycetidae</taxon>
        <taxon>Glomerellales</taxon>
        <taxon>Glomerellaceae</taxon>
        <taxon>Colletotrichum</taxon>
        <taxon>Colletotrichum acutatum species complex</taxon>
    </lineage>
</organism>
<dbReference type="GO" id="GO:0005886">
    <property type="term" value="C:plasma membrane"/>
    <property type="evidence" value="ECO:0007669"/>
    <property type="project" value="UniProtKB-SubCell"/>
</dbReference>
<keyword evidence="14" id="KW-0449">Lipoprotein</keyword>
<keyword evidence="4" id="KW-1003">Cell membrane</keyword>
<comment type="similarity">
    <text evidence="3">Belongs to the RBT5 family.</text>
</comment>
<evidence type="ECO:0000256" key="9">
    <source>
        <dbReference type="ARBA" id="ARBA00022729"/>
    </source>
</evidence>
<feature type="signal peptide" evidence="16">
    <location>
        <begin position="1"/>
        <end position="16"/>
    </location>
</feature>
<feature type="binding site" description="axial binding residue" evidence="15">
    <location>
        <position position="47"/>
    </location>
    <ligand>
        <name>heme</name>
        <dbReference type="ChEBI" id="CHEBI:30413"/>
    </ligand>
    <ligandPart>
        <name>Fe</name>
        <dbReference type="ChEBI" id="CHEBI:18248"/>
    </ligandPart>
</feature>
<keyword evidence="9 16" id="KW-0732">Signal</keyword>
<keyword evidence="12 15" id="KW-1015">Disulfide bond</keyword>
<keyword evidence="10 15" id="KW-0408">Iron</keyword>
<feature type="chain" id="PRO_5001456951" description="CFEM domain-containing protein" evidence="16">
    <location>
        <begin position="17"/>
        <end position="158"/>
    </location>
</feature>
<name>A0A010REE6_9PEZI</name>
<dbReference type="GO" id="GO:0005576">
    <property type="term" value="C:extracellular region"/>
    <property type="evidence" value="ECO:0007669"/>
    <property type="project" value="UniProtKB-SubCell"/>
</dbReference>
<dbReference type="GO" id="GO:0046872">
    <property type="term" value="F:metal ion binding"/>
    <property type="evidence" value="ECO:0007669"/>
    <property type="project" value="UniProtKB-UniRule"/>
</dbReference>
<keyword evidence="19" id="KW-1185">Reference proteome</keyword>
<dbReference type="GO" id="GO:0098552">
    <property type="term" value="C:side of membrane"/>
    <property type="evidence" value="ECO:0007669"/>
    <property type="project" value="UniProtKB-KW"/>
</dbReference>
<gene>
    <name evidence="18" type="ORF">CFIO01_03547</name>
</gene>
<keyword evidence="5" id="KW-0964">Secreted</keyword>
<dbReference type="PANTHER" id="PTHR37928">
    <property type="entry name" value="CFEM DOMAIN PROTEIN (AFU_ORTHOLOGUE AFUA_6G14090)"/>
    <property type="match status" value="1"/>
</dbReference>